<reference evidence="9 10" key="3">
    <citation type="journal article" date="2015" name="Genome Announc.">
        <title>Draft Genome Sequence of the Archiascomycetous Yeast Saitoella complicata.</title>
        <authorList>
            <person name="Yamauchi K."/>
            <person name="Kondo S."/>
            <person name="Hamamoto M."/>
            <person name="Takahashi Y."/>
            <person name="Ogura Y."/>
            <person name="Hayashi T."/>
            <person name="Nishida H."/>
        </authorList>
    </citation>
    <scope>NUCLEOTIDE SEQUENCE [LARGE SCALE GENOMIC DNA]</scope>
    <source>
        <strain evidence="9 10">NRRL Y-17804</strain>
    </source>
</reference>
<dbReference type="EMBL" id="BACD03000008">
    <property type="protein sequence ID" value="GAO47223.1"/>
    <property type="molecule type" value="Genomic_DNA"/>
</dbReference>
<feature type="compositionally biased region" description="Basic and acidic residues" evidence="7">
    <location>
        <begin position="34"/>
        <end position="51"/>
    </location>
</feature>
<dbReference type="PROSITE" id="PS00463">
    <property type="entry name" value="ZN2_CY6_FUNGAL_1"/>
    <property type="match status" value="2"/>
</dbReference>
<feature type="region of interest" description="Disordered" evidence="7">
    <location>
        <begin position="89"/>
        <end position="108"/>
    </location>
</feature>
<keyword evidence="2" id="KW-0862">Zinc</keyword>
<dbReference type="AlphaFoldDB" id="A0A0E9NBP2"/>
<feature type="region of interest" description="Disordered" evidence="7">
    <location>
        <begin position="226"/>
        <end position="290"/>
    </location>
</feature>
<evidence type="ECO:0000256" key="3">
    <source>
        <dbReference type="ARBA" id="ARBA00023015"/>
    </source>
</evidence>
<dbReference type="CDD" id="cd12148">
    <property type="entry name" value="fungal_TF_MHR"/>
    <property type="match status" value="1"/>
</dbReference>
<feature type="compositionally biased region" description="Pro residues" evidence="7">
    <location>
        <begin position="174"/>
        <end position="184"/>
    </location>
</feature>
<keyword evidence="1" id="KW-0479">Metal-binding</keyword>
<dbReference type="SMART" id="SM00066">
    <property type="entry name" value="GAL4"/>
    <property type="match status" value="2"/>
</dbReference>
<feature type="domain" description="Zn(2)-C6 fungal-type" evidence="8">
    <location>
        <begin position="23"/>
        <end position="56"/>
    </location>
</feature>
<reference evidence="9 10" key="1">
    <citation type="journal article" date="2011" name="J. Gen. Appl. Microbiol.">
        <title>Draft genome sequencing of the enigmatic yeast Saitoella complicata.</title>
        <authorList>
            <person name="Nishida H."/>
            <person name="Hamamoto M."/>
            <person name="Sugiyama J."/>
        </authorList>
    </citation>
    <scope>NUCLEOTIDE SEQUENCE [LARGE SCALE GENOMIC DNA]</scope>
    <source>
        <strain evidence="9 10">NRRL Y-17804</strain>
    </source>
</reference>
<keyword evidence="5" id="KW-0804">Transcription</keyword>
<evidence type="ECO:0000256" key="1">
    <source>
        <dbReference type="ARBA" id="ARBA00022723"/>
    </source>
</evidence>
<dbReference type="InterPro" id="IPR036864">
    <property type="entry name" value="Zn2-C6_fun-type_DNA-bd_sf"/>
</dbReference>
<dbReference type="SMART" id="SM00906">
    <property type="entry name" value="Fungal_trans"/>
    <property type="match status" value="1"/>
</dbReference>
<evidence type="ECO:0000256" key="2">
    <source>
        <dbReference type="ARBA" id="ARBA00022833"/>
    </source>
</evidence>
<accession>A0A0E9NBP2</accession>
<dbReference type="OrthoDB" id="3990906at2759"/>
<dbReference type="CDD" id="cd00067">
    <property type="entry name" value="GAL4"/>
    <property type="match status" value="2"/>
</dbReference>
<feature type="domain" description="Zn(2)-C6 fungal-type" evidence="8">
    <location>
        <begin position="123"/>
        <end position="156"/>
    </location>
</feature>
<dbReference type="Gene3D" id="4.10.240.10">
    <property type="entry name" value="Zn(2)-C6 fungal-type DNA-binding domain"/>
    <property type="match status" value="2"/>
</dbReference>
<evidence type="ECO:0000256" key="5">
    <source>
        <dbReference type="ARBA" id="ARBA00023163"/>
    </source>
</evidence>
<organism evidence="9 10">
    <name type="scientific">Saitoella complicata (strain BCRC 22490 / CBS 7301 / JCM 7358 / NBRC 10748 / NRRL Y-17804)</name>
    <dbReference type="NCBI Taxonomy" id="698492"/>
    <lineage>
        <taxon>Eukaryota</taxon>
        <taxon>Fungi</taxon>
        <taxon>Dikarya</taxon>
        <taxon>Ascomycota</taxon>
        <taxon>Taphrinomycotina</taxon>
        <taxon>Taphrinomycotina incertae sedis</taxon>
        <taxon>Saitoella</taxon>
    </lineage>
</organism>
<dbReference type="Proteomes" id="UP000033140">
    <property type="component" value="Unassembled WGS sequence"/>
</dbReference>
<evidence type="ECO:0000256" key="7">
    <source>
        <dbReference type="SAM" id="MobiDB-lite"/>
    </source>
</evidence>
<dbReference type="InterPro" id="IPR007219">
    <property type="entry name" value="XnlR_reg_dom"/>
</dbReference>
<dbReference type="GO" id="GO:0000981">
    <property type="term" value="F:DNA-binding transcription factor activity, RNA polymerase II-specific"/>
    <property type="evidence" value="ECO:0007669"/>
    <property type="project" value="InterPro"/>
</dbReference>
<evidence type="ECO:0000256" key="4">
    <source>
        <dbReference type="ARBA" id="ARBA00023125"/>
    </source>
</evidence>
<keyword evidence="10" id="KW-1185">Reference proteome</keyword>
<reference evidence="9 10" key="2">
    <citation type="journal article" date="2014" name="J. Gen. Appl. Microbiol.">
        <title>The early diverging ascomycetous budding yeast Saitoella complicata has three histone deacetylases belonging to the Clr6, Hos2, and Rpd3 lineages.</title>
        <authorList>
            <person name="Nishida H."/>
            <person name="Matsumoto T."/>
            <person name="Kondo S."/>
            <person name="Hamamoto M."/>
            <person name="Yoshikawa H."/>
        </authorList>
    </citation>
    <scope>NUCLEOTIDE SEQUENCE [LARGE SCALE GENOMIC DNA]</scope>
    <source>
        <strain evidence="9 10">NRRL Y-17804</strain>
    </source>
</reference>
<dbReference type="PROSITE" id="PS50048">
    <property type="entry name" value="ZN2_CY6_FUNGAL_2"/>
    <property type="match status" value="2"/>
</dbReference>
<dbReference type="Pfam" id="PF00172">
    <property type="entry name" value="Zn_clus"/>
    <property type="match status" value="2"/>
</dbReference>
<keyword evidence="3" id="KW-0805">Transcription regulation</keyword>
<dbReference type="RefSeq" id="XP_019022590.1">
    <property type="nucleotide sequence ID" value="XM_019166272.1"/>
</dbReference>
<dbReference type="OMA" id="INDSPHE"/>
<dbReference type="STRING" id="698492.A0A0E9NBP2"/>
<proteinExistence type="predicted"/>
<dbReference type="PANTHER" id="PTHR47171">
    <property type="entry name" value="FARA-RELATED"/>
    <property type="match status" value="1"/>
</dbReference>
<evidence type="ECO:0000259" key="8">
    <source>
        <dbReference type="PROSITE" id="PS50048"/>
    </source>
</evidence>
<dbReference type="GO" id="GO:0006351">
    <property type="term" value="P:DNA-templated transcription"/>
    <property type="evidence" value="ECO:0007669"/>
    <property type="project" value="InterPro"/>
</dbReference>
<feature type="compositionally biased region" description="Polar residues" evidence="7">
    <location>
        <begin position="52"/>
        <end position="66"/>
    </location>
</feature>
<dbReference type="InterPro" id="IPR001138">
    <property type="entry name" value="Zn2Cys6_DnaBD"/>
</dbReference>
<dbReference type="PANTHER" id="PTHR47171:SF6">
    <property type="entry name" value="SPECIFIC TRANSCRIPTION FACTOR, PUTATIVE (AFU_ORTHOLOGUE AFUA_2G06130)-RELATED"/>
    <property type="match status" value="1"/>
</dbReference>
<sequence length="766" mass="83194">MIGVIGASQSQVDDKKRKRASEACDACRRKRKRCEPPERDGEGCPRCRKEGSTCSFTEPTSASATPYRTHDHAPTPRPVPAPAVYHTPTSYSHHPTGNGPEGLPSVNDTARLVGSSATRASKACDTCKAKKKRCDQGPIPGGACARCGQEGITCSFTRNEYLVFPPHYGHHSPMPHPGPQPPPHSMTVHAHGHQHHLPPPPGPHPSQLATRFIGDLNPESQLLQLDKTRSNGPSMPASRRNSFGHGRSVGGNNGDVGVWVTGRSGSGRGKPAQADTKNEDTKNGGDGKDEHIQNEAELMRAALENLRQKVSFLSEVILPSKDSLDALLDIYFRSVNLFLPIVDETTFRRAYTEDPTTVSKPLILAMTLVASKHDDAIPYLTDRPRNFGARVYEQLTALLAAGYERDKVTLIKILALASLHAEGSEGGVEASMMIAKCVHHVQTLGLHLPRVTAGHGHGHGPGDESVQRLFWAVWTLDRFHAVLSGRPILLHAADMGIADPPRLPGAFGVWLRITGLLDRVIAFYRPRLDGRISGGWEEGFPSFEDVIGEEEVGVGNEMVTLLEVYYHAVSMLTHRSRLVVASGATPSSTRQSLSAYRILQMDMTGLAPLPIIPYTATLAMTVFYRQFRMAKLTTLRARARADWERAQKVLEGLGDRWWSAEAMGNLGRSAMEKVEKRDHPPPPPVQTRPVSAEANLHLLVHAAAGGADADLPQFETQANGHGMGDGGQGMGGSPWSVSSGLENLDTFLLDTFPDPCFPTEFLDPAT</sequence>
<comment type="caution">
    <text evidence="9">The sequence shown here is derived from an EMBL/GenBank/DDBJ whole genome shotgun (WGS) entry which is preliminary data.</text>
</comment>
<feature type="region of interest" description="Disordered" evidence="7">
    <location>
        <begin position="1"/>
        <end position="73"/>
    </location>
</feature>
<keyword evidence="6" id="KW-0539">Nucleus</keyword>
<dbReference type="InterPro" id="IPR052073">
    <property type="entry name" value="Amide_Lactam_Regulators"/>
</dbReference>
<evidence type="ECO:0000256" key="6">
    <source>
        <dbReference type="ARBA" id="ARBA00023242"/>
    </source>
</evidence>
<feature type="compositionally biased region" description="Basic and acidic residues" evidence="7">
    <location>
        <begin position="276"/>
        <end position="290"/>
    </location>
</feature>
<protein>
    <recommendedName>
        <fullName evidence="8">Zn(2)-C6 fungal-type domain-containing protein</fullName>
    </recommendedName>
</protein>
<feature type="compositionally biased region" description="Basic and acidic residues" evidence="7">
    <location>
        <begin position="12"/>
        <end position="27"/>
    </location>
</feature>
<dbReference type="GO" id="GO:0008270">
    <property type="term" value="F:zinc ion binding"/>
    <property type="evidence" value="ECO:0007669"/>
    <property type="project" value="InterPro"/>
</dbReference>
<name>A0A0E9NBP2_SAICN</name>
<dbReference type="GO" id="GO:0003677">
    <property type="term" value="F:DNA binding"/>
    <property type="evidence" value="ECO:0007669"/>
    <property type="project" value="UniProtKB-KW"/>
</dbReference>
<feature type="region of interest" description="Disordered" evidence="7">
    <location>
        <begin position="172"/>
        <end position="204"/>
    </location>
</feature>
<evidence type="ECO:0000313" key="9">
    <source>
        <dbReference type="EMBL" id="GAO47223.1"/>
    </source>
</evidence>
<dbReference type="Pfam" id="PF04082">
    <property type="entry name" value="Fungal_trans"/>
    <property type="match status" value="1"/>
</dbReference>
<evidence type="ECO:0000313" key="10">
    <source>
        <dbReference type="Proteomes" id="UP000033140"/>
    </source>
</evidence>
<gene>
    <name evidence="9" type="ORF">G7K_1433-t1</name>
</gene>
<keyword evidence="4" id="KW-0238">DNA-binding</keyword>
<dbReference type="SUPFAM" id="SSF57701">
    <property type="entry name" value="Zn2/Cys6 DNA-binding domain"/>
    <property type="match status" value="2"/>
</dbReference>